<dbReference type="Gene3D" id="1.10.150.20">
    <property type="entry name" value="5' to 3' exonuclease, C-terminal subdomain"/>
    <property type="match status" value="1"/>
</dbReference>
<keyword evidence="9" id="KW-1185">Reference proteome</keyword>
<dbReference type="InterPro" id="IPR012340">
    <property type="entry name" value="NA-bd_OB-fold"/>
</dbReference>
<dbReference type="SUPFAM" id="SSF47781">
    <property type="entry name" value="RuvA domain 2-like"/>
    <property type="match status" value="1"/>
</dbReference>
<name>A0ABS2P0D5_9BACI</name>
<dbReference type="Pfam" id="PF07499">
    <property type="entry name" value="RuvA_C"/>
    <property type="match status" value="1"/>
</dbReference>
<proteinExistence type="inferred from homology"/>
<gene>
    <name evidence="6" type="primary">ruvA</name>
    <name evidence="8" type="ORF">JOC95_002280</name>
</gene>
<keyword evidence="8" id="KW-0347">Helicase</keyword>
<dbReference type="SUPFAM" id="SSF50249">
    <property type="entry name" value="Nucleic acid-binding proteins"/>
    <property type="match status" value="1"/>
</dbReference>
<evidence type="ECO:0000256" key="1">
    <source>
        <dbReference type="ARBA" id="ARBA00022490"/>
    </source>
</evidence>
<dbReference type="InterPro" id="IPR010994">
    <property type="entry name" value="RuvA_2-like"/>
</dbReference>
<evidence type="ECO:0000259" key="7">
    <source>
        <dbReference type="SMART" id="SM00278"/>
    </source>
</evidence>
<evidence type="ECO:0000313" key="8">
    <source>
        <dbReference type="EMBL" id="MBM7620427.1"/>
    </source>
</evidence>
<comment type="function">
    <text evidence="6">The RuvA-RuvB-RuvC complex processes Holliday junction (HJ) DNA during genetic recombination and DNA repair, while the RuvA-RuvB complex plays an important role in the rescue of blocked DNA replication forks via replication fork reversal (RFR). RuvA specifically binds to HJ cruciform DNA, conferring on it an open structure. The RuvB hexamer acts as an ATP-dependent pump, pulling dsDNA into and through the RuvAB complex. HJ branch migration allows RuvC to scan DNA until it finds its consensus sequence, where it cleaves and resolves the cruciform DNA.</text>
</comment>
<comment type="similarity">
    <text evidence="6">Belongs to the RuvA family.</text>
</comment>
<keyword evidence="4 6" id="KW-0233">DNA recombination</keyword>
<evidence type="ECO:0000256" key="3">
    <source>
        <dbReference type="ARBA" id="ARBA00023125"/>
    </source>
</evidence>
<dbReference type="Gene3D" id="2.40.50.140">
    <property type="entry name" value="Nucleic acid-binding proteins"/>
    <property type="match status" value="1"/>
</dbReference>
<dbReference type="InterPro" id="IPR000085">
    <property type="entry name" value="RuvA"/>
</dbReference>
<dbReference type="EMBL" id="JAFBED010000004">
    <property type="protein sequence ID" value="MBM7620427.1"/>
    <property type="molecule type" value="Genomic_DNA"/>
</dbReference>
<evidence type="ECO:0000256" key="2">
    <source>
        <dbReference type="ARBA" id="ARBA00022763"/>
    </source>
</evidence>
<keyword evidence="8" id="KW-0378">Hydrolase</keyword>
<comment type="domain">
    <text evidence="6">Has three domains with a flexible linker between the domains II and III and assumes an 'L' shape. Domain III is highly mobile and contacts RuvB.</text>
</comment>
<keyword evidence="1 6" id="KW-0963">Cytoplasm</keyword>
<evidence type="ECO:0000256" key="4">
    <source>
        <dbReference type="ARBA" id="ARBA00023172"/>
    </source>
</evidence>
<reference evidence="8 9" key="1">
    <citation type="submission" date="2021-01" db="EMBL/GenBank/DDBJ databases">
        <title>Genomic Encyclopedia of Type Strains, Phase IV (KMG-IV): sequencing the most valuable type-strain genomes for metagenomic binning, comparative biology and taxonomic classification.</title>
        <authorList>
            <person name="Goeker M."/>
        </authorList>
    </citation>
    <scope>NUCLEOTIDE SEQUENCE [LARGE SCALE GENOMIC DNA]</scope>
    <source>
        <strain evidence="8 9">DSM 25879</strain>
    </source>
</reference>
<accession>A0ABS2P0D5</accession>
<comment type="caution">
    <text evidence="6">Lacks conserved residue(s) required for the propagation of feature annotation.</text>
</comment>
<evidence type="ECO:0000256" key="6">
    <source>
        <dbReference type="HAMAP-Rule" id="MF_00031"/>
    </source>
</evidence>
<evidence type="ECO:0000256" key="5">
    <source>
        <dbReference type="ARBA" id="ARBA00023204"/>
    </source>
</evidence>
<dbReference type="GO" id="GO:0003678">
    <property type="term" value="F:DNA helicase activity"/>
    <property type="evidence" value="ECO:0007669"/>
    <property type="project" value="UniProtKB-EC"/>
</dbReference>
<dbReference type="Pfam" id="PF14520">
    <property type="entry name" value="HHH_5"/>
    <property type="match status" value="1"/>
</dbReference>
<feature type="domain" description="Helix-hairpin-helix DNA-binding motif class 1" evidence="7">
    <location>
        <begin position="72"/>
        <end position="91"/>
    </location>
</feature>
<dbReference type="Gene3D" id="1.10.8.10">
    <property type="entry name" value="DNA helicase RuvA subunit, C-terminal domain"/>
    <property type="match status" value="1"/>
</dbReference>
<keyword evidence="8" id="KW-0067">ATP-binding</keyword>
<dbReference type="GO" id="GO:0016787">
    <property type="term" value="F:hydrolase activity"/>
    <property type="evidence" value="ECO:0007669"/>
    <property type="project" value="UniProtKB-KW"/>
</dbReference>
<dbReference type="InterPro" id="IPR011114">
    <property type="entry name" value="RuvA_C"/>
</dbReference>
<evidence type="ECO:0000313" key="9">
    <source>
        <dbReference type="Proteomes" id="UP000737402"/>
    </source>
</evidence>
<dbReference type="HAMAP" id="MF_00031">
    <property type="entry name" value="DNA_HJ_migration_RuvA"/>
    <property type="match status" value="1"/>
</dbReference>
<dbReference type="InterPro" id="IPR003583">
    <property type="entry name" value="Hlx-hairpin-Hlx_DNA-bd_motif"/>
</dbReference>
<dbReference type="Proteomes" id="UP000737402">
    <property type="component" value="Unassembled WGS sequence"/>
</dbReference>
<comment type="caution">
    <text evidence="8">The sequence shown here is derived from an EMBL/GenBank/DDBJ whole genome shotgun (WGS) entry which is preliminary data.</text>
</comment>
<keyword evidence="3 6" id="KW-0238">DNA-binding</keyword>
<protein>
    <recommendedName>
        <fullName evidence="6">Holliday junction branch migration complex subunit RuvA</fullName>
    </recommendedName>
</protein>
<dbReference type="NCBIfam" id="TIGR00084">
    <property type="entry name" value="ruvA"/>
    <property type="match status" value="1"/>
</dbReference>
<dbReference type="SUPFAM" id="SSF46929">
    <property type="entry name" value="DNA helicase RuvA subunit, C-terminal domain"/>
    <property type="match status" value="1"/>
</dbReference>
<keyword evidence="8" id="KW-0547">Nucleotide-binding</keyword>
<keyword evidence="5 6" id="KW-0234">DNA repair</keyword>
<organism evidence="8 9">
    <name type="scientific">Sutcliffiella tianshenii</name>
    <dbReference type="NCBI Taxonomy" id="1463404"/>
    <lineage>
        <taxon>Bacteria</taxon>
        <taxon>Bacillati</taxon>
        <taxon>Bacillota</taxon>
        <taxon>Bacilli</taxon>
        <taxon>Bacillales</taxon>
        <taxon>Bacillaceae</taxon>
        <taxon>Sutcliffiella</taxon>
    </lineage>
</organism>
<feature type="region of interest" description="Domain III" evidence="6">
    <location>
        <begin position="155"/>
        <end position="204"/>
    </location>
</feature>
<comment type="subunit">
    <text evidence="6">Homotetramer. Forms an RuvA(8)-RuvB(12)-Holliday junction (HJ) complex. HJ DNA is sandwiched between 2 RuvA tetramers; dsDNA enters through RuvA and exits via RuvB. An RuvB hexamer assembles on each DNA strand where it exits the tetramer. Each RuvB hexamer is contacted by two RuvA subunits (via domain III) on 2 adjacent RuvB subunits; this complex drives branch migration. In the full resolvosome a probable DNA-RuvA(4)-RuvB(12)-RuvC(2) complex forms which resolves the HJ.</text>
</comment>
<sequence>MIDFIRGYVEYVSPEYVVVEVMGVGYQVNAPNPFIYTVNRDKEVTIYTYQHVREDILALYGFKTREDKNLFMKLLNVTGIGPKGALAILASGQPAQVVHAIENEDEKFLIKFPGVGKKTARQIILDLKGKLNDLVPSAFPDLFQPGVDMPASGSTNNVALEEAMEALQVLGYGDREIKKIVPALQKEELTTDQYVKRALQLLLK</sequence>
<comment type="subcellular location">
    <subcellularLocation>
        <location evidence="6">Cytoplasm</location>
    </subcellularLocation>
</comment>
<dbReference type="RefSeq" id="WP_204416476.1">
    <property type="nucleotide sequence ID" value="NZ_JAFBED010000004.1"/>
</dbReference>
<dbReference type="CDD" id="cd14332">
    <property type="entry name" value="UBA_RuvA_C"/>
    <property type="match status" value="1"/>
</dbReference>
<dbReference type="Pfam" id="PF01330">
    <property type="entry name" value="RuvA_N"/>
    <property type="match status" value="1"/>
</dbReference>
<dbReference type="SMART" id="SM00278">
    <property type="entry name" value="HhH1"/>
    <property type="match status" value="2"/>
</dbReference>
<keyword evidence="2 6" id="KW-0227">DNA damage</keyword>
<feature type="domain" description="Helix-hairpin-helix DNA-binding motif class 1" evidence="7">
    <location>
        <begin position="107"/>
        <end position="126"/>
    </location>
</feature>
<dbReference type="InterPro" id="IPR013849">
    <property type="entry name" value="DNA_helicase_Holl-junc_RuvA_I"/>
</dbReference>
<dbReference type="InterPro" id="IPR036267">
    <property type="entry name" value="RuvA_C_sf"/>
</dbReference>